<protein>
    <recommendedName>
        <fullName evidence="3">3'-5' exonuclease domain-containing protein</fullName>
    </recommendedName>
</protein>
<keyword evidence="2" id="KW-0378">Hydrolase</keyword>
<dbReference type="InterPro" id="IPR051132">
    <property type="entry name" value="3-5_Exonuclease_domain"/>
</dbReference>
<keyword evidence="1" id="KW-0540">Nuclease</keyword>
<dbReference type="SMART" id="SM00474">
    <property type="entry name" value="35EXOc"/>
    <property type="match status" value="1"/>
</dbReference>
<sequence length="184" mass="20362">MVFGRKIDVVVTSDAAEIESWVLRQEGSVFGVDLEWKPNRVMGEENKVALIQICGETECLIVQMCYIDQIPDALVEFLKNSSSKAMFGGVGVKNDAEKLERDHGLVCKGTVELGVLATEKLGNQRLRNQGLKKMASIVIGLGMDKPKRVTMSNWENLHLSDAQVNYACVDAWVSYAILQKLLSS</sequence>
<keyword evidence="5" id="KW-1185">Reference proteome</keyword>
<dbReference type="SUPFAM" id="SSF53098">
    <property type="entry name" value="Ribonuclease H-like"/>
    <property type="match status" value="1"/>
</dbReference>
<dbReference type="Gene3D" id="3.30.420.10">
    <property type="entry name" value="Ribonuclease H-like superfamily/Ribonuclease H"/>
    <property type="match status" value="1"/>
</dbReference>
<evidence type="ECO:0000313" key="4">
    <source>
        <dbReference type="EMBL" id="EFJ15539.1"/>
    </source>
</evidence>
<dbReference type="CDD" id="cd06141">
    <property type="entry name" value="WRN_exo"/>
    <property type="match status" value="1"/>
</dbReference>
<dbReference type="Gramene" id="EFJ15539">
    <property type="protein sequence ID" value="EFJ15539"/>
    <property type="gene ID" value="SELMODRAFT_118004"/>
</dbReference>
<dbReference type="Proteomes" id="UP000001514">
    <property type="component" value="Unassembled WGS sequence"/>
</dbReference>
<dbReference type="InterPro" id="IPR012337">
    <property type="entry name" value="RNaseH-like_sf"/>
</dbReference>
<name>D8SIQ7_SELML</name>
<dbReference type="PANTHER" id="PTHR13620:SF121">
    <property type="entry name" value="EMB|CAB82946.1-RELATED"/>
    <property type="match status" value="1"/>
</dbReference>
<dbReference type="GO" id="GO:0006139">
    <property type="term" value="P:nucleobase-containing compound metabolic process"/>
    <property type="evidence" value="ECO:0007669"/>
    <property type="project" value="InterPro"/>
</dbReference>
<dbReference type="PANTHER" id="PTHR13620">
    <property type="entry name" value="3-5 EXONUCLEASE"/>
    <property type="match status" value="1"/>
</dbReference>
<dbReference type="GO" id="GO:0005737">
    <property type="term" value="C:cytoplasm"/>
    <property type="evidence" value="ECO:0000318"/>
    <property type="project" value="GO_Central"/>
</dbReference>
<dbReference type="HOGENOM" id="CLU_049674_3_3_1"/>
<dbReference type="InterPro" id="IPR002562">
    <property type="entry name" value="3'-5'_exonuclease_dom"/>
</dbReference>
<evidence type="ECO:0000256" key="2">
    <source>
        <dbReference type="ARBA" id="ARBA00022801"/>
    </source>
</evidence>
<evidence type="ECO:0000259" key="3">
    <source>
        <dbReference type="SMART" id="SM00474"/>
    </source>
</evidence>
<proteinExistence type="predicted"/>
<dbReference type="KEGG" id="smo:SELMODRAFT_118004"/>
<dbReference type="GO" id="GO:0003676">
    <property type="term" value="F:nucleic acid binding"/>
    <property type="evidence" value="ECO:0007669"/>
    <property type="project" value="InterPro"/>
</dbReference>
<dbReference type="InterPro" id="IPR036397">
    <property type="entry name" value="RNaseH_sf"/>
</dbReference>
<dbReference type="AlphaFoldDB" id="D8SIQ7"/>
<reference evidence="4 5" key="1">
    <citation type="journal article" date="2011" name="Science">
        <title>The Selaginella genome identifies genetic changes associated with the evolution of vascular plants.</title>
        <authorList>
            <person name="Banks J.A."/>
            <person name="Nishiyama T."/>
            <person name="Hasebe M."/>
            <person name="Bowman J.L."/>
            <person name="Gribskov M."/>
            <person name="dePamphilis C."/>
            <person name="Albert V.A."/>
            <person name="Aono N."/>
            <person name="Aoyama T."/>
            <person name="Ambrose B.A."/>
            <person name="Ashton N.W."/>
            <person name="Axtell M.J."/>
            <person name="Barker E."/>
            <person name="Barker M.S."/>
            <person name="Bennetzen J.L."/>
            <person name="Bonawitz N.D."/>
            <person name="Chapple C."/>
            <person name="Cheng C."/>
            <person name="Correa L.G."/>
            <person name="Dacre M."/>
            <person name="DeBarry J."/>
            <person name="Dreyer I."/>
            <person name="Elias M."/>
            <person name="Engstrom E.M."/>
            <person name="Estelle M."/>
            <person name="Feng L."/>
            <person name="Finet C."/>
            <person name="Floyd S.K."/>
            <person name="Frommer W.B."/>
            <person name="Fujita T."/>
            <person name="Gramzow L."/>
            <person name="Gutensohn M."/>
            <person name="Harholt J."/>
            <person name="Hattori M."/>
            <person name="Heyl A."/>
            <person name="Hirai T."/>
            <person name="Hiwatashi Y."/>
            <person name="Ishikawa M."/>
            <person name="Iwata M."/>
            <person name="Karol K.G."/>
            <person name="Koehler B."/>
            <person name="Kolukisaoglu U."/>
            <person name="Kubo M."/>
            <person name="Kurata T."/>
            <person name="Lalonde S."/>
            <person name="Li K."/>
            <person name="Li Y."/>
            <person name="Litt A."/>
            <person name="Lyons E."/>
            <person name="Manning G."/>
            <person name="Maruyama T."/>
            <person name="Michael T.P."/>
            <person name="Mikami K."/>
            <person name="Miyazaki S."/>
            <person name="Morinaga S."/>
            <person name="Murata T."/>
            <person name="Mueller-Roeber B."/>
            <person name="Nelson D.R."/>
            <person name="Obara M."/>
            <person name="Oguri Y."/>
            <person name="Olmstead R.G."/>
            <person name="Onodera N."/>
            <person name="Petersen B.L."/>
            <person name="Pils B."/>
            <person name="Prigge M."/>
            <person name="Rensing S.A."/>
            <person name="Riano-Pachon D.M."/>
            <person name="Roberts A.W."/>
            <person name="Sato Y."/>
            <person name="Scheller H.V."/>
            <person name="Schulz B."/>
            <person name="Schulz C."/>
            <person name="Shakirov E.V."/>
            <person name="Shibagaki N."/>
            <person name="Shinohara N."/>
            <person name="Shippen D.E."/>
            <person name="Soerensen I."/>
            <person name="Sotooka R."/>
            <person name="Sugimoto N."/>
            <person name="Sugita M."/>
            <person name="Sumikawa N."/>
            <person name="Tanurdzic M."/>
            <person name="Theissen G."/>
            <person name="Ulvskov P."/>
            <person name="Wakazuki S."/>
            <person name="Weng J.K."/>
            <person name="Willats W.W."/>
            <person name="Wipf D."/>
            <person name="Wolf P.G."/>
            <person name="Yang L."/>
            <person name="Zimmer A.D."/>
            <person name="Zhu Q."/>
            <person name="Mitros T."/>
            <person name="Hellsten U."/>
            <person name="Loque D."/>
            <person name="Otillar R."/>
            <person name="Salamov A."/>
            <person name="Schmutz J."/>
            <person name="Shapiro H."/>
            <person name="Lindquist E."/>
            <person name="Lucas S."/>
            <person name="Rokhsar D."/>
            <person name="Grigoriev I.V."/>
        </authorList>
    </citation>
    <scope>NUCLEOTIDE SEQUENCE [LARGE SCALE GENOMIC DNA]</scope>
</reference>
<dbReference type="Pfam" id="PF01612">
    <property type="entry name" value="DNA_pol_A_exo1"/>
    <property type="match status" value="1"/>
</dbReference>
<dbReference type="EMBL" id="GL377622">
    <property type="protein sequence ID" value="EFJ15539.1"/>
    <property type="molecule type" value="Genomic_DNA"/>
</dbReference>
<feature type="domain" description="3'-5' exonuclease" evidence="3">
    <location>
        <begin position="9"/>
        <end position="183"/>
    </location>
</feature>
<dbReference type="GO" id="GO:0008408">
    <property type="term" value="F:3'-5' exonuclease activity"/>
    <property type="evidence" value="ECO:0000318"/>
    <property type="project" value="GO_Central"/>
</dbReference>
<organism evidence="5">
    <name type="scientific">Selaginella moellendorffii</name>
    <name type="common">Spikemoss</name>
    <dbReference type="NCBI Taxonomy" id="88036"/>
    <lineage>
        <taxon>Eukaryota</taxon>
        <taxon>Viridiplantae</taxon>
        <taxon>Streptophyta</taxon>
        <taxon>Embryophyta</taxon>
        <taxon>Tracheophyta</taxon>
        <taxon>Lycopodiopsida</taxon>
        <taxon>Selaginellales</taxon>
        <taxon>Selaginellaceae</taxon>
        <taxon>Selaginella</taxon>
    </lineage>
</organism>
<dbReference type="InParanoid" id="D8SIQ7"/>
<evidence type="ECO:0000313" key="5">
    <source>
        <dbReference type="Proteomes" id="UP000001514"/>
    </source>
</evidence>
<dbReference type="eggNOG" id="KOG4373">
    <property type="taxonomic scope" value="Eukaryota"/>
</dbReference>
<gene>
    <name evidence="4" type="ORF">SELMODRAFT_118004</name>
</gene>
<dbReference type="GO" id="GO:0005634">
    <property type="term" value="C:nucleus"/>
    <property type="evidence" value="ECO:0000318"/>
    <property type="project" value="GO_Central"/>
</dbReference>
<evidence type="ECO:0000256" key="1">
    <source>
        <dbReference type="ARBA" id="ARBA00022722"/>
    </source>
</evidence>
<dbReference type="STRING" id="88036.D8SIQ7"/>
<dbReference type="OrthoDB" id="1920326at2759"/>
<accession>D8SIQ7</accession>
<dbReference type="OMA" id="RYACSAR"/>